<accession>A0A8J5MVT0</accession>
<dbReference type="AlphaFoldDB" id="A0A8J5MVT0"/>
<dbReference type="Proteomes" id="UP000747542">
    <property type="component" value="Unassembled WGS sequence"/>
</dbReference>
<organism evidence="2 3">
    <name type="scientific">Homarus americanus</name>
    <name type="common">American lobster</name>
    <dbReference type="NCBI Taxonomy" id="6706"/>
    <lineage>
        <taxon>Eukaryota</taxon>
        <taxon>Metazoa</taxon>
        <taxon>Ecdysozoa</taxon>
        <taxon>Arthropoda</taxon>
        <taxon>Crustacea</taxon>
        <taxon>Multicrustacea</taxon>
        <taxon>Malacostraca</taxon>
        <taxon>Eumalacostraca</taxon>
        <taxon>Eucarida</taxon>
        <taxon>Decapoda</taxon>
        <taxon>Pleocyemata</taxon>
        <taxon>Astacidea</taxon>
        <taxon>Nephropoidea</taxon>
        <taxon>Nephropidae</taxon>
        <taxon>Homarus</taxon>
    </lineage>
</organism>
<protein>
    <submittedName>
        <fullName evidence="2">Uncharacterized protein</fullName>
    </submittedName>
</protein>
<reference evidence="2" key="1">
    <citation type="journal article" date="2021" name="Sci. Adv.">
        <title>The American lobster genome reveals insights on longevity, neural, and immune adaptations.</title>
        <authorList>
            <person name="Polinski J.M."/>
            <person name="Zimin A.V."/>
            <person name="Clark K.F."/>
            <person name="Kohn A.B."/>
            <person name="Sadowski N."/>
            <person name="Timp W."/>
            <person name="Ptitsyn A."/>
            <person name="Khanna P."/>
            <person name="Romanova D.Y."/>
            <person name="Williams P."/>
            <person name="Greenwood S.J."/>
            <person name="Moroz L.L."/>
            <person name="Walt D.R."/>
            <person name="Bodnar A.G."/>
        </authorList>
    </citation>
    <scope>NUCLEOTIDE SEQUENCE</scope>
    <source>
        <strain evidence="2">GMGI-L3</strain>
    </source>
</reference>
<sequence length="88" mass="9381">MGQGSTSGKTLGSSHLPPTRSRPEILEELGCTDRGNQTMDQEERHCFLSAELNVTGKGDQSEDVTEVAAPREDSEDTLSTSAAAAEEE</sequence>
<gene>
    <name evidence="2" type="ORF">Hamer_G013162</name>
</gene>
<evidence type="ECO:0000313" key="2">
    <source>
        <dbReference type="EMBL" id="KAG7165653.1"/>
    </source>
</evidence>
<keyword evidence="3" id="KW-1185">Reference proteome</keyword>
<feature type="region of interest" description="Disordered" evidence="1">
    <location>
        <begin position="53"/>
        <end position="88"/>
    </location>
</feature>
<dbReference type="EMBL" id="JAHLQT010024020">
    <property type="protein sequence ID" value="KAG7165653.1"/>
    <property type="molecule type" value="Genomic_DNA"/>
</dbReference>
<evidence type="ECO:0000313" key="3">
    <source>
        <dbReference type="Proteomes" id="UP000747542"/>
    </source>
</evidence>
<proteinExistence type="predicted"/>
<feature type="region of interest" description="Disordered" evidence="1">
    <location>
        <begin position="1"/>
        <end position="24"/>
    </location>
</feature>
<comment type="caution">
    <text evidence="2">The sequence shown here is derived from an EMBL/GenBank/DDBJ whole genome shotgun (WGS) entry which is preliminary data.</text>
</comment>
<evidence type="ECO:0000256" key="1">
    <source>
        <dbReference type="SAM" id="MobiDB-lite"/>
    </source>
</evidence>
<name>A0A8J5MVT0_HOMAM</name>
<feature type="compositionally biased region" description="Polar residues" evidence="1">
    <location>
        <begin position="1"/>
        <end position="13"/>
    </location>
</feature>